<evidence type="ECO:0000256" key="1">
    <source>
        <dbReference type="HAMAP-Rule" id="MF_00095"/>
    </source>
</evidence>
<dbReference type="Gene3D" id="3.40.1350.60">
    <property type="match status" value="1"/>
</dbReference>
<dbReference type="PANTHER" id="PTHR30545:SF2">
    <property type="entry name" value="SUGAR FERMENTATION STIMULATION PROTEIN A"/>
    <property type="match status" value="1"/>
</dbReference>
<dbReference type="GO" id="GO:0003677">
    <property type="term" value="F:DNA binding"/>
    <property type="evidence" value="ECO:0007669"/>
    <property type="project" value="InterPro"/>
</dbReference>
<dbReference type="HAMAP" id="MF_00095">
    <property type="entry name" value="SfsA"/>
    <property type="match status" value="1"/>
</dbReference>
<accession>A0A8J6TCY2</accession>
<dbReference type="Pfam" id="PF03749">
    <property type="entry name" value="SfsA"/>
    <property type="match status" value="1"/>
</dbReference>
<dbReference type="CDD" id="cd22359">
    <property type="entry name" value="SfsA-like_bacterial"/>
    <property type="match status" value="1"/>
</dbReference>
<evidence type="ECO:0000259" key="2">
    <source>
        <dbReference type="Pfam" id="PF03749"/>
    </source>
</evidence>
<dbReference type="Pfam" id="PF17746">
    <property type="entry name" value="SfsA_N"/>
    <property type="match status" value="1"/>
</dbReference>
<dbReference type="EMBL" id="JACNLK010000076">
    <property type="protein sequence ID" value="MBC8209095.1"/>
    <property type="molecule type" value="Genomic_DNA"/>
</dbReference>
<comment type="caution">
    <text evidence="4">The sequence shown here is derived from an EMBL/GenBank/DDBJ whole genome shotgun (WGS) entry which is preliminary data.</text>
</comment>
<comment type="similarity">
    <text evidence="1">Belongs to the SfsA family.</text>
</comment>
<feature type="domain" description="SfsA N-terminal OB" evidence="3">
    <location>
        <begin position="13"/>
        <end position="79"/>
    </location>
</feature>
<reference evidence="4 5" key="1">
    <citation type="submission" date="2020-08" db="EMBL/GenBank/DDBJ databases">
        <title>Bridging the membrane lipid divide: bacteria of the FCB group superphylum have the potential to synthesize archaeal ether lipids.</title>
        <authorList>
            <person name="Villanueva L."/>
            <person name="Von Meijenfeldt F.A.B."/>
            <person name="Westbye A.B."/>
            <person name="Yadav S."/>
            <person name="Hopmans E.C."/>
            <person name="Dutilh B.E."/>
            <person name="Sinninghe Damste J.S."/>
        </authorList>
    </citation>
    <scope>NUCLEOTIDE SEQUENCE [LARGE SCALE GENOMIC DNA]</scope>
    <source>
        <strain evidence="4">NIOZ-UU81</strain>
    </source>
</reference>
<gene>
    <name evidence="1 4" type="primary">sfsA</name>
    <name evidence="4" type="ORF">H8E79_08015</name>
</gene>
<dbReference type="FunFam" id="2.40.50.580:FF:000001">
    <property type="entry name" value="Sugar fermentation stimulation protein A"/>
    <property type="match status" value="1"/>
</dbReference>
<organism evidence="4 5">
    <name type="scientific">Candidatus Desulfatifera sulfidica</name>
    <dbReference type="NCBI Taxonomy" id="2841691"/>
    <lineage>
        <taxon>Bacteria</taxon>
        <taxon>Pseudomonadati</taxon>
        <taxon>Thermodesulfobacteriota</taxon>
        <taxon>Desulfobulbia</taxon>
        <taxon>Desulfobulbales</taxon>
        <taxon>Desulfobulbaceae</taxon>
        <taxon>Candidatus Desulfatifera</taxon>
    </lineage>
</organism>
<evidence type="ECO:0000313" key="5">
    <source>
        <dbReference type="Proteomes" id="UP000599024"/>
    </source>
</evidence>
<dbReference type="Proteomes" id="UP000599024">
    <property type="component" value="Unassembled WGS sequence"/>
</dbReference>
<sequence length="236" mass="26347">MRFDQPLIAATLIKRYKRFLADVRLDNGDELTVHCPNSGSMRGCSTPGSRVYLSTSVNPKRKYAQTLEMIQEQGVMIGVNTTRTNHLVAEAIRDGQIAELQGIESIRPEVTTAPGHRLDFLLQRQEKSIYVEVKNCSLAEGQTALFPDAITKRGTKHLLELARLAKEGHQAVIFFCIQRSDTSIFQPAAHIDPVYAETLTNVCKQGVEILAYEAVVNTQEIRIVRGLPCQLDSREP</sequence>
<dbReference type="InterPro" id="IPR041465">
    <property type="entry name" value="SfsA_N"/>
</dbReference>
<name>A0A8J6TCY2_9BACT</name>
<proteinExistence type="inferred from homology"/>
<dbReference type="AlphaFoldDB" id="A0A8J6TCY2"/>
<dbReference type="InterPro" id="IPR005224">
    <property type="entry name" value="SfsA"/>
</dbReference>
<dbReference type="PANTHER" id="PTHR30545">
    <property type="entry name" value="SUGAR FERMENTATION STIMULATION PROTEIN A"/>
    <property type="match status" value="1"/>
</dbReference>
<dbReference type="Gene3D" id="2.40.50.580">
    <property type="match status" value="1"/>
</dbReference>
<feature type="domain" description="Sugar fermentation stimulation protein C-terminal" evidence="2">
    <location>
        <begin position="83"/>
        <end position="219"/>
    </location>
</feature>
<dbReference type="NCBIfam" id="TIGR00230">
    <property type="entry name" value="sfsA"/>
    <property type="match status" value="1"/>
</dbReference>
<dbReference type="InterPro" id="IPR040452">
    <property type="entry name" value="SfsA_C"/>
</dbReference>
<protein>
    <recommendedName>
        <fullName evidence="1">Sugar fermentation stimulation protein homolog</fullName>
    </recommendedName>
</protein>
<evidence type="ECO:0000259" key="3">
    <source>
        <dbReference type="Pfam" id="PF17746"/>
    </source>
</evidence>
<evidence type="ECO:0000313" key="4">
    <source>
        <dbReference type="EMBL" id="MBC8209095.1"/>
    </source>
</evidence>